<dbReference type="RefSeq" id="WP_344658850.1">
    <property type="nucleotide sequence ID" value="NZ_BAAAQM010000024.1"/>
</dbReference>
<keyword evidence="3" id="KW-1185">Reference proteome</keyword>
<keyword evidence="1" id="KW-0732">Signal</keyword>
<accession>A0ABN2RZW7</accession>
<dbReference type="Proteomes" id="UP001499854">
    <property type="component" value="Unassembled WGS sequence"/>
</dbReference>
<name>A0ABN2RZW7_9ACTN</name>
<evidence type="ECO:0000313" key="3">
    <source>
        <dbReference type="Proteomes" id="UP001499854"/>
    </source>
</evidence>
<sequence>MSPTFPARRRGKARVGAALGVSATLLAAFGTAGSAQATSATVRHGVFPTVSGAAQIRANAVGQASSDETLSYGGGIDGIGVMSGQPKVYLVFYGSQWGTQTTDANGNLKFSNDAKGGAPVAQMMFKGIGTGSEAWSGTMTQYCDGPLVSTGATSCPSGAAHVPYPTGGVLAGVWYDNSAKSPRAASGHQLGAEALKAAHHFGNTTPASNRYAYYVILSPHNTNPDHYQNAYCAWHDYNGDTTLTGGAVASDVGDFAFSNQPYNMDSGAGCGVNFLNSGSAGTLDGWTITLGHEYSETITDQNPAGGWTNNIAGSPYQGQENADECAWLKGVTGGVGNVTMGNGTYTEQGSWSNDTDQCALTHSTVS</sequence>
<evidence type="ECO:0008006" key="4">
    <source>
        <dbReference type="Google" id="ProtNLM"/>
    </source>
</evidence>
<evidence type="ECO:0000256" key="1">
    <source>
        <dbReference type="SAM" id="SignalP"/>
    </source>
</evidence>
<dbReference type="EMBL" id="BAAAQM010000024">
    <property type="protein sequence ID" value="GAA1977741.1"/>
    <property type="molecule type" value="Genomic_DNA"/>
</dbReference>
<organism evidence="2 3">
    <name type="scientific">Catenulispora subtropica</name>
    <dbReference type="NCBI Taxonomy" id="450798"/>
    <lineage>
        <taxon>Bacteria</taxon>
        <taxon>Bacillati</taxon>
        <taxon>Actinomycetota</taxon>
        <taxon>Actinomycetes</taxon>
        <taxon>Catenulisporales</taxon>
        <taxon>Catenulisporaceae</taxon>
        <taxon>Catenulispora</taxon>
    </lineage>
</organism>
<protein>
    <recommendedName>
        <fullName evidence="4">Serine protease</fullName>
    </recommendedName>
</protein>
<proteinExistence type="predicted"/>
<comment type="caution">
    <text evidence="2">The sequence shown here is derived from an EMBL/GenBank/DDBJ whole genome shotgun (WGS) entry which is preliminary data.</text>
</comment>
<feature type="signal peptide" evidence="1">
    <location>
        <begin position="1"/>
        <end position="27"/>
    </location>
</feature>
<gene>
    <name evidence="2" type="ORF">GCM10009838_42780</name>
</gene>
<evidence type="ECO:0000313" key="2">
    <source>
        <dbReference type="EMBL" id="GAA1977741.1"/>
    </source>
</evidence>
<reference evidence="2 3" key="1">
    <citation type="journal article" date="2019" name="Int. J. Syst. Evol. Microbiol.">
        <title>The Global Catalogue of Microorganisms (GCM) 10K type strain sequencing project: providing services to taxonomists for standard genome sequencing and annotation.</title>
        <authorList>
            <consortium name="The Broad Institute Genomics Platform"/>
            <consortium name="The Broad Institute Genome Sequencing Center for Infectious Disease"/>
            <person name="Wu L."/>
            <person name="Ma J."/>
        </authorList>
    </citation>
    <scope>NUCLEOTIDE SEQUENCE [LARGE SCALE GENOMIC DNA]</scope>
    <source>
        <strain evidence="2 3">JCM 16013</strain>
    </source>
</reference>
<feature type="chain" id="PRO_5046218281" description="Serine protease" evidence="1">
    <location>
        <begin position="28"/>
        <end position="366"/>
    </location>
</feature>